<evidence type="ECO:0000313" key="4">
    <source>
        <dbReference type="Proteomes" id="UP000053127"/>
    </source>
</evidence>
<evidence type="ECO:0000256" key="1">
    <source>
        <dbReference type="SAM" id="MobiDB-lite"/>
    </source>
</evidence>
<comment type="caution">
    <text evidence="3">The sequence shown here is derived from an EMBL/GenBank/DDBJ whole genome shotgun (WGS) entry which is preliminary data.</text>
</comment>
<protein>
    <submittedName>
        <fullName evidence="3">Transposase</fullName>
    </submittedName>
</protein>
<dbReference type="EMBL" id="LMWN01000063">
    <property type="protein sequence ID" value="KUM99455.1"/>
    <property type="molecule type" value="Genomic_DNA"/>
</dbReference>
<accession>A0A117PYX5</accession>
<feature type="region of interest" description="Disordered" evidence="1">
    <location>
        <begin position="102"/>
        <end position="121"/>
    </location>
</feature>
<dbReference type="Proteomes" id="UP000053127">
    <property type="component" value="Unassembled WGS sequence"/>
</dbReference>
<gene>
    <name evidence="3" type="ORF">AQI95_38675</name>
</gene>
<dbReference type="Pfam" id="PF13340">
    <property type="entry name" value="DUF4096"/>
    <property type="match status" value="1"/>
</dbReference>
<feature type="domain" description="Insertion element IS402-like" evidence="2">
    <location>
        <begin position="1"/>
        <end position="71"/>
    </location>
</feature>
<keyword evidence="4" id="KW-1185">Reference proteome</keyword>
<name>A0A117PYX5_9ACTN</name>
<dbReference type="PANTHER" id="PTHR46637">
    <property type="entry name" value="TIS1421-TRANSPOSASE PROTEIN A"/>
    <property type="match status" value="1"/>
</dbReference>
<dbReference type="InterPro" id="IPR052909">
    <property type="entry name" value="Transposase_6_like"/>
</dbReference>
<evidence type="ECO:0000259" key="2">
    <source>
        <dbReference type="Pfam" id="PF13340"/>
    </source>
</evidence>
<dbReference type="NCBIfam" id="NF033580">
    <property type="entry name" value="transpos_IS5_3"/>
    <property type="match status" value="1"/>
</dbReference>
<dbReference type="AlphaFoldDB" id="A0A117PYX5"/>
<dbReference type="STRING" id="67386.AQI95_38675"/>
<sequence>MSDAEWEFVRPLLPVLVRGRRRLDDRRVLNGIVWKFRTGTAWRDVPERYGPWATLHTRFRRWAADGAFERMLRAAQSQVDAAGDVDWPVSVDVAVVRAHQRAAGARKGGSTVQLSDAPEAA</sequence>
<dbReference type="PANTHER" id="PTHR46637:SF1">
    <property type="entry name" value="BLL5188 PROTEIN"/>
    <property type="match status" value="1"/>
</dbReference>
<organism evidence="3 4">
    <name type="scientific">Streptomyces yokosukanensis</name>
    <dbReference type="NCBI Taxonomy" id="67386"/>
    <lineage>
        <taxon>Bacteria</taxon>
        <taxon>Bacillati</taxon>
        <taxon>Actinomycetota</taxon>
        <taxon>Actinomycetes</taxon>
        <taxon>Kitasatosporales</taxon>
        <taxon>Streptomycetaceae</taxon>
        <taxon>Streptomyces</taxon>
    </lineage>
</organism>
<reference evidence="3 4" key="1">
    <citation type="submission" date="2015-10" db="EMBL/GenBank/DDBJ databases">
        <title>Draft genome sequence of Streptomyces yokosukanensis DSM 40224, type strain for the species Streptomyces yokosukanensis.</title>
        <authorList>
            <person name="Ruckert C."/>
            <person name="Winkler A."/>
            <person name="Kalinowski J."/>
            <person name="Kampfer P."/>
            <person name="Glaeser S."/>
        </authorList>
    </citation>
    <scope>NUCLEOTIDE SEQUENCE [LARGE SCALE GENOMIC DNA]</scope>
    <source>
        <strain evidence="3 4">DSM 40224</strain>
    </source>
</reference>
<evidence type="ECO:0000313" key="3">
    <source>
        <dbReference type="EMBL" id="KUM99455.1"/>
    </source>
</evidence>
<proteinExistence type="predicted"/>
<dbReference type="InterPro" id="IPR025161">
    <property type="entry name" value="IS402-like_dom"/>
</dbReference>